<evidence type="ECO:0000256" key="2">
    <source>
        <dbReference type="ARBA" id="ARBA00014912"/>
    </source>
</evidence>
<dbReference type="SUPFAM" id="SSF47954">
    <property type="entry name" value="Cyclin-like"/>
    <property type="match status" value="2"/>
</dbReference>
<dbReference type="InterPro" id="IPR043198">
    <property type="entry name" value="Cyclin/Ssn8"/>
</dbReference>
<evidence type="ECO:0000313" key="6">
    <source>
        <dbReference type="EMBL" id="KAK4216209.1"/>
    </source>
</evidence>
<comment type="caution">
    <text evidence="6">The sequence shown here is derived from an EMBL/GenBank/DDBJ whole genome shotgun (WGS) entry which is preliminary data.</text>
</comment>
<dbReference type="PIRSF" id="PIRSF028758">
    <property type="entry name" value="Cyclin, C/H/G types"/>
    <property type="match status" value="1"/>
</dbReference>
<dbReference type="Proteomes" id="UP001301769">
    <property type="component" value="Unassembled WGS sequence"/>
</dbReference>
<dbReference type="InterPro" id="IPR013763">
    <property type="entry name" value="Cyclin-like_dom"/>
</dbReference>
<dbReference type="Gene3D" id="1.10.472.10">
    <property type="entry name" value="Cyclin-like"/>
    <property type="match status" value="2"/>
</dbReference>
<organism evidence="6 7">
    <name type="scientific">Rhypophila decipiens</name>
    <dbReference type="NCBI Taxonomy" id="261697"/>
    <lineage>
        <taxon>Eukaryota</taxon>
        <taxon>Fungi</taxon>
        <taxon>Dikarya</taxon>
        <taxon>Ascomycota</taxon>
        <taxon>Pezizomycotina</taxon>
        <taxon>Sordariomycetes</taxon>
        <taxon>Sordariomycetidae</taxon>
        <taxon>Sordariales</taxon>
        <taxon>Naviculisporaceae</taxon>
        <taxon>Rhypophila</taxon>
    </lineage>
</organism>
<evidence type="ECO:0000256" key="3">
    <source>
        <dbReference type="RuleBase" id="RU000383"/>
    </source>
</evidence>
<dbReference type="Pfam" id="PF00134">
    <property type="entry name" value="Cyclin_N"/>
    <property type="match status" value="1"/>
</dbReference>
<feature type="domain" description="Cyclin-like" evidence="5">
    <location>
        <begin position="160"/>
        <end position="238"/>
    </location>
</feature>
<evidence type="ECO:0000259" key="5">
    <source>
        <dbReference type="SMART" id="SM00385"/>
    </source>
</evidence>
<dbReference type="EMBL" id="MU858071">
    <property type="protein sequence ID" value="KAK4216209.1"/>
    <property type="molecule type" value="Genomic_DNA"/>
</dbReference>
<dbReference type="PANTHER" id="PTHR10026">
    <property type="entry name" value="CYCLIN"/>
    <property type="match status" value="1"/>
</dbReference>
<dbReference type="InterPro" id="IPR006671">
    <property type="entry name" value="Cyclin_N"/>
</dbReference>
<evidence type="ECO:0000256" key="1">
    <source>
        <dbReference type="ARBA" id="ARBA00008638"/>
    </source>
</evidence>
<dbReference type="AlphaFoldDB" id="A0AAN6YBX7"/>
<feature type="region of interest" description="Disordered" evidence="4">
    <location>
        <begin position="260"/>
        <end position="297"/>
    </location>
</feature>
<gene>
    <name evidence="6" type="ORF">QBC37DRAFT_101655</name>
</gene>
<dbReference type="SMART" id="SM00385">
    <property type="entry name" value="CYCLIN"/>
    <property type="match status" value="2"/>
</dbReference>
<dbReference type="InterPro" id="IPR036915">
    <property type="entry name" value="Cyclin-like_sf"/>
</dbReference>
<feature type="domain" description="Cyclin-like" evidence="5">
    <location>
        <begin position="53"/>
        <end position="147"/>
    </location>
</feature>
<sequence>MAANYWESTQRKHWQFTKDELAAMRQALEDEDPALVQMYPLPQLRHLNIYFNQQIIRLGKRLGVRQQALATAQMYVKRFYTKIEIRRTNPFLLIATAVYLACKMEETPQHIRLVGQEARSLWPGDIHLNNPGESTAKMGECEFFLISEMQSQLIIHQPYRTLTALQDTLGLHAEEAALAWSIINDHYMTDLPLLYPPHIIALTAILLAVVLKPTTQSNQNSQQQQQGDTNSAASRMAMPSNLAAAQASFAQLRAANQGPGVVGAPTPTLTPQNSGGLSGMAEGSGMENNSKKVPDQRWPKVSRIATWLAESNIDIEAMVDCTQELISFYEVYESYNDKHTREQITRFIKARGL</sequence>
<dbReference type="CDD" id="cd20513">
    <property type="entry name" value="CYCLIN_CCNC_rpt1"/>
    <property type="match status" value="1"/>
</dbReference>
<name>A0AAN6YBX7_9PEZI</name>
<keyword evidence="7" id="KW-1185">Reference proteome</keyword>
<proteinExistence type="inferred from homology"/>
<comment type="similarity">
    <text evidence="1">Belongs to the cyclin family. Cyclin C subfamily.</text>
</comment>
<keyword evidence="3" id="KW-0195">Cyclin</keyword>
<reference evidence="6" key="2">
    <citation type="submission" date="2023-05" db="EMBL/GenBank/DDBJ databases">
        <authorList>
            <consortium name="Lawrence Berkeley National Laboratory"/>
            <person name="Steindorff A."/>
            <person name="Hensen N."/>
            <person name="Bonometti L."/>
            <person name="Westerberg I."/>
            <person name="Brannstrom I.O."/>
            <person name="Guillou S."/>
            <person name="Cros-Aarteil S."/>
            <person name="Calhoun S."/>
            <person name="Haridas S."/>
            <person name="Kuo A."/>
            <person name="Mondo S."/>
            <person name="Pangilinan J."/>
            <person name="Riley R."/>
            <person name="Labutti K."/>
            <person name="Andreopoulos B."/>
            <person name="Lipzen A."/>
            <person name="Chen C."/>
            <person name="Yanf M."/>
            <person name="Daum C."/>
            <person name="Ng V."/>
            <person name="Clum A."/>
            <person name="Ohm R."/>
            <person name="Martin F."/>
            <person name="Silar P."/>
            <person name="Natvig D."/>
            <person name="Lalanne C."/>
            <person name="Gautier V."/>
            <person name="Ament-Velasquez S.L."/>
            <person name="Kruys A."/>
            <person name="Hutchinson M.I."/>
            <person name="Powell A.J."/>
            <person name="Barry K."/>
            <person name="Miller A.N."/>
            <person name="Grigoriev I.V."/>
            <person name="Debuchy R."/>
            <person name="Gladieux P."/>
            <person name="Thoren M.H."/>
            <person name="Johannesson H."/>
        </authorList>
    </citation>
    <scope>NUCLEOTIDE SEQUENCE</scope>
    <source>
        <strain evidence="6">PSN293</strain>
    </source>
</reference>
<evidence type="ECO:0000313" key="7">
    <source>
        <dbReference type="Proteomes" id="UP001301769"/>
    </source>
</evidence>
<dbReference type="GO" id="GO:0016538">
    <property type="term" value="F:cyclin-dependent protein serine/threonine kinase regulator activity"/>
    <property type="evidence" value="ECO:0007669"/>
    <property type="project" value="InterPro"/>
</dbReference>
<evidence type="ECO:0000256" key="4">
    <source>
        <dbReference type="SAM" id="MobiDB-lite"/>
    </source>
</evidence>
<reference evidence="6" key="1">
    <citation type="journal article" date="2023" name="Mol. Phylogenet. Evol.">
        <title>Genome-scale phylogeny and comparative genomics of the fungal order Sordariales.</title>
        <authorList>
            <person name="Hensen N."/>
            <person name="Bonometti L."/>
            <person name="Westerberg I."/>
            <person name="Brannstrom I.O."/>
            <person name="Guillou S."/>
            <person name="Cros-Aarteil S."/>
            <person name="Calhoun S."/>
            <person name="Haridas S."/>
            <person name="Kuo A."/>
            <person name="Mondo S."/>
            <person name="Pangilinan J."/>
            <person name="Riley R."/>
            <person name="LaButti K."/>
            <person name="Andreopoulos B."/>
            <person name="Lipzen A."/>
            <person name="Chen C."/>
            <person name="Yan M."/>
            <person name="Daum C."/>
            <person name="Ng V."/>
            <person name="Clum A."/>
            <person name="Steindorff A."/>
            <person name="Ohm R.A."/>
            <person name="Martin F."/>
            <person name="Silar P."/>
            <person name="Natvig D.O."/>
            <person name="Lalanne C."/>
            <person name="Gautier V."/>
            <person name="Ament-Velasquez S.L."/>
            <person name="Kruys A."/>
            <person name="Hutchinson M.I."/>
            <person name="Powell A.J."/>
            <person name="Barry K."/>
            <person name="Miller A.N."/>
            <person name="Grigoriev I.V."/>
            <person name="Debuchy R."/>
            <person name="Gladieux P."/>
            <person name="Hiltunen Thoren M."/>
            <person name="Johannesson H."/>
        </authorList>
    </citation>
    <scope>NUCLEOTIDE SEQUENCE</scope>
    <source>
        <strain evidence="6">PSN293</strain>
    </source>
</reference>
<protein>
    <recommendedName>
        <fullName evidence="2">RNA polymerase II holoenzyme cyclin-like subunit</fullName>
    </recommendedName>
</protein>
<dbReference type="GO" id="GO:0006357">
    <property type="term" value="P:regulation of transcription by RNA polymerase II"/>
    <property type="evidence" value="ECO:0007669"/>
    <property type="project" value="InterPro"/>
</dbReference>
<accession>A0AAN6YBX7</accession>